<proteinExistence type="predicted"/>
<keyword evidence="2" id="KW-1185">Reference proteome</keyword>
<reference evidence="1" key="1">
    <citation type="submission" date="2017-07" db="EMBL/GenBank/DDBJ databases">
        <title>Taro Niue Genome Assembly and Annotation.</title>
        <authorList>
            <person name="Atibalentja N."/>
            <person name="Keating K."/>
            <person name="Fields C.J."/>
        </authorList>
    </citation>
    <scope>NUCLEOTIDE SEQUENCE</scope>
    <source>
        <strain evidence="1">Niue_2</strain>
        <tissue evidence="1">Leaf</tissue>
    </source>
</reference>
<evidence type="ECO:0000313" key="1">
    <source>
        <dbReference type="EMBL" id="MQL93807.1"/>
    </source>
</evidence>
<organism evidence="1 2">
    <name type="scientific">Colocasia esculenta</name>
    <name type="common">Wild taro</name>
    <name type="synonym">Arum esculentum</name>
    <dbReference type="NCBI Taxonomy" id="4460"/>
    <lineage>
        <taxon>Eukaryota</taxon>
        <taxon>Viridiplantae</taxon>
        <taxon>Streptophyta</taxon>
        <taxon>Embryophyta</taxon>
        <taxon>Tracheophyta</taxon>
        <taxon>Spermatophyta</taxon>
        <taxon>Magnoliopsida</taxon>
        <taxon>Liliopsida</taxon>
        <taxon>Araceae</taxon>
        <taxon>Aroideae</taxon>
        <taxon>Colocasieae</taxon>
        <taxon>Colocasia</taxon>
    </lineage>
</organism>
<protein>
    <submittedName>
        <fullName evidence="1">Uncharacterized protein</fullName>
    </submittedName>
</protein>
<dbReference type="AlphaFoldDB" id="A0A843VH67"/>
<dbReference type="EMBL" id="NMUH01001599">
    <property type="protein sequence ID" value="MQL93807.1"/>
    <property type="molecule type" value="Genomic_DNA"/>
</dbReference>
<dbReference type="Proteomes" id="UP000652761">
    <property type="component" value="Unassembled WGS sequence"/>
</dbReference>
<accession>A0A843VH67</accession>
<gene>
    <name evidence="1" type="ORF">Taro_026456</name>
</gene>
<evidence type="ECO:0000313" key="2">
    <source>
        <dbReference type="Proteomes" id="UP000652761"/>
    </source>
</evidence>
<comment type="caution">
    <text evidence="1">The sequence shown here is derived from an EMBL/GenBank/DDBJ whole genome shotgun (WGS) entry which is preliminary data.</text>
</comment>
<sequence length="129" mass="14480">MSYLSWQKREMQRKALAAPQDEEVESRGFVGTSKNLDRRIGDDTNMGCDTIGSKNWSNQLDMLSWRSKVDLSLTGVDTTVTESFFLWTGVDLLGSSVDLVSSVDTIWFSVDTLSRPVDRAHWELGLVST</sequence>
<name>A0A843VH67_COLES</name>